<dbReference type="Pfam" id="PF13539">
    <property type="entry name" value="Peptidase_M15_4"/>
    <property type="match status" value="1"/>
</dbReference>
<dbReference type="GO" id="GO:0008233">
    <property type="term" value="F:peptidase activity"/>
    <property type="evidence" value="ECO:0007669"/>
    <property type="project" value="InterPro"/>
</dbReference>
<feature type="domain" description="Peptidase M15C" evidence="1">
    <location>
        <begin position="51"/>
        <end position="109"/>
    </location>
</feature>
<comment type="caution">
    <text evidence="2">The sequence shown here is derived from an EMBL/GenBank/DDBJ whole genome shotgun (WGS) entry which is preliminary data.</text>
</comment>
<protein>
    <recommendedName>
        <fullName evidence="1">Peptidase M15C domain-containing protein</fullName>
    </recommendedName>
</protein>
<accession>X0T7L0</accession>
<gene>
    <name evidence="2" type="ORF">S01H1_15281</name>
</gene>
<organism evidence="2">
    <name type="scientific">marine sediment metagenome</name>
    <dbReference type="NCBI Taxonomy" id="412755"/>
    <lineage>
        <taxon>unclassified sequences</taxon>
        <taxon>metagenomes</taxon>
        <taxon>ecological metagenomes</taxon>
    </lineage>
</organism>
<reference evidence="2" key="1">
    <citation type="journal article" date="2014" name="Front. Microbiol.">
        <title>High frequency of phylogenetically diverse reductive dehalogenase-homologous genes in deep subseafloor sedimentary metagenomes.</title>
        <authorList>
            <person name="Kawai M."/>
            <person name="Futagami T."/>
            <person name="Toyoda A."/>
            <person name="Takaki Y."/>
            <person name="Nishi S."/>
            <person name="Hori S."/>
            <person name="Arai W."/>
            <person name="Tsubouchi T."/>
            <person name="Morono Y."/>
            <person name="Uchiyama I."/>
            <person name="Ito T."/>
            <person name="Fujiyama A."/>
            <person name="Inagaki F."/>
            <person name="Takami H."/>
        </authorList>
    </citation>
    <scope>NUCLEOTIDE SEQUENCE</scope>
    <source>
        <strain evidence="2">Expedition CK06-06</strain>
    </source>
</reference>
<dbReference type="EMBL" id="BARS01007974">
    <property type="protein sequence ID" value="GAF72060.1"/>
    <property type="molecule type" value="Genomic_DNA"/>
</dbReference>
<dbReference type="InterPro" id="IPR039561">
    <property type="entry name" value="Peptidase_M15C"/>
</dbReference>
<evidence type="ECO:0000259" key="1">
    <source>
        <dbReference type="Pfam" id="PF13539"/>
    </source>
</evidence>
<dbReference type="SUPFAM" id="SSF55166">
    <property type="entry name" value="Hedgehog/DD-peptidase"/>
    <property type="match status" value="1"/>
</dbReference>
<dbReference type="InterPro" id="IPR009045">
    <property type="entry name" value="Zn_M74/Hedgehog-like"/>
</dbReference>
<dbReference type="AlphaFoldDB" id="X0T7L0"/>
<name>X0T7L0_9ZZZZ</name>
<dbReference type="Gene3D" id="3.30.1380.10">
    <property type="match status" value="1"/>
</dbReference>
<proteinExistence type="predicted"/>
<sequence>MTLGEKQRLFTKLIARLIQYAYENGFELSFGDAYRDARVHGPLGRKVGYSSAQSNHKRRLACDLNLFIDGIYQTQTAAYTDLGNYWRGLHDLCEWGGEGSRSDGNHFSMNHEGRW</sequence>
<evidence type="ECO:0000313" key="2">
    <source>
        <dbReference type="EMBL" id="GAF72060.1"/>
    </source>
</evidence>